<dbReference type="Proteomes" id="UP000320648">
    <property type="component" value="Unassembled WGS sequence"/>
</dbReference>
<dbReference type="GO" id="GO:0004526">
    <property type="term" value="F:ribonuclease P activity"/>
    <property type="evidence" value="ECO:0007669"/>
    <property type="project" value="UniProtKB-UniRule"/>
</dbReference>
<keyword evidence="3 6" id="KW-0255">Endonuclease</keyword>
<comment type="caution">
    <text evidence="9">The sequence shown here is derived from an EMBL/GenBank/DDBJ whole genome shotgun (WGS) entry which is preliminary data.</text>
</comment>
<evidence type="ECO:0000313" key="10">
    <source>
        <dbReference type="Proteomes" id="UP000320648"/>
    </source>
</evidence>
<dbReference type="Gene3D" id="3.30.230.10">
    <property type="match status" value="1"/>
</dbReference>
<dbReference type="InterPro" id="IPR020568">
    <property type="entry name" value="Ribosomal_Su5_D2-typ_SF"/>
</dbReference>
<comment type="subunit">
    <text evidence="6">Consists of a catalytic RNA component (M1 or rnpB) and a protein subunit.</text>
</comment>
<dbReference type="PANTHER" id="PTHR33992:SF1">
    <property type="entry name" value="RIBONUCLEASE P PROTEIN COMPONENT"/>
    <property type="match status" value="1"/>
</dbReference>
<comment type="catalytic activity">
    <reaction evidence="6">
        <text>Endonucleolytic cleavage of RNA, removing 5'-extranucleotides from tRNA precursor.</text>
        <dbReference type="EC" id="3.1.26.5"/>
    </reaction>
</comment>
<evidence type="ECO:0000256" key="4">
    <source>
        <dbReference type="ARBA" id="ARBA00022801"/>
    </source>
</evidence>
<dbReference type="NCBIfam" id="TIGR00188">
    <property type="entry name" value="rnpA"/>
    <property type="match status" value="1"/>
</dbReference>
<dbReference type="RefSeq" id="WP_046648702.1">
    <property type="nucleotide sequence ID" value="NZ_JUMN01000057.1"/>
</dbReference>
<dbReference type="GO" id="GO:0001682">
    <property type="term" value="P:tRNA 5'-leader removal"/>
    <property type="evidence" value="ECO:0007669"/>
    <property type="project" value="UniProtKB-UniRule"/>
</dbReference>
<evidence type="ECO:0000256" key="6">
    <source>
        <dbReference type="HAMAP-Rule" id="MF_00227"/>
    </source>
</evidence>
<evidence type="ECO:0000256" key="5">
    <source>
        <dbReference type="ARBA" id="ARBA00022884"/>
    </source>
</evidence>
<keyword evidence="4 6" id="KW-0378">Hydrolase</keyword>
<dbReference type="EMBL" id="VMTX01000014">
    <property type="protein sequence ID" value="TVU82044.1"/>
    <property type="molecule type" value="Genomic_DNA"/>
</dbReference>
<dbReference type="EC" id="3.1.26.5" evidence="6 7"/>
<accession>A0A2N6TK30</accession>
<dbReference type="InterPro" id="IPR000100">
    <property type="entry name" value="RNase_P"/>
</dbReference>
<dbReference type="EMBL" id="VIOG01000006">
    <property type="protein sequence ID" value="MTD91624.1"/>
    <property type="molecule type" value="Genomic_DNA"/>
</dbReference>
<dbReference type="AlphaFoldDB" id="A0A2N6TK30"/>
<evidence type="ECO:0000313" key="8">
    <source>
        <dbReference type="EMBL" id="MTD91624.1"/>
    </source>
</evidence>
<gene>
    <name evidence="6 9" type="primary">rnpA</name>
    <name evidence="8" type="ORF">FME68_06995</name>
    <name evidence="9" type="ORF">FQN05_10045</name>
</gene>
<dbReference type="Pfam" id="PF00825">
    <property type="entry name" value="Ribonuclease_P"/>
    <property type="match status" value="1"/>
</dbReference>
<dbReference type="Proteomes" id="UP000432568">
    <property type="component" value="Unassembled WGS sequence"/>
</dbReference>
<dbReference type="GO" id="GO:0000049">
    <property type="term" value="F:tRNA binding"/>
    <property type="evidence" value="ECO:0007669"/>
    <property type="project" value="UniProtKB-UniRule"/>
</dbReference>
<evidence type="ECO:0000256" key="1">
    <source>
        <dbReference type="ARBA" id="ARBA00022694"/>
    </source>
</evidence>
<keyword evidence="1 6" id="KW-0819">tRNA processing</keyword>
<dbReference type="GO" id="GO:0042781">
    <property type="term" value="F:3'-tRNA processing endoribonuclease activity"/>
    <property type="evidence" value="ECO:0007669"/>
    <property type="project" value="TreeGrafter"/>
</dbReference>
<evidence type="ECO:0000256" key="2">
    <source>
        <dbReference type="ARBA" id="ARBA00022722"/>
    </source>
</evidence>
<evidence type="ECO:0000256" key="7">
    <source>
        <dbReference type="NCBIfam" id="TIGR00188"/>
    </source>
</evidence>
<dbReference type="GO" id="GO:0030677">
    <property type="term" value="C:ribonuclease P complex"/>
    <property type="evidence" value="ECO:0007669"/>
    <property type="project" value="TreeGrafter"/>
</dbReference>
<sequence>MLPAQHKLTSPRQFRRTIKGGRRAGTRTAVVHLRFNDGEDDIAATGPRFGLIVSKAVGNAVVRHRTSRRLRHVCMSLMRDGVNGKALPANVDIVIRALPASSEATSQRLERDIRKALSTWDI</sequence>
<dbReference type="PANTHER" id="PTHR33992">
    <property type="entry name" value="RIBONUCLEASE P PROTEIN COMPONENT"/>
    <property type="match status" value="1"/>
</dbReference>
<evidence type="ECO:0000313" key="9">
    <source>
        <dbReference type="EMBL" id="TVU82044.1"/>
    </source>
</evidence>
<dbReference type="InterPro" id="IPR014721">
    <property type="entry name" value="Ribsml_uS5_D2-typ_fold_subgr"/>
</dbReference>
<evidence type="ECO:0000256" key="3">
    <source>
        <dbReference type="ARBA" id="ARBA00022759"/>
    </source>
</evidence>
<evidence type="ECO:0000313" key="11">
    <source>
        <dbReference type="Proteomes" id="UP000432568"/>
    </source>
</evidence>
<comment type="similarity">
    <text evidence="6">Belongs to the RnpA family.</text>
</comment>
<proteinExistence type="inferred from homology"/>
<dbReference type="HAMAP" id="MF_00227">
    <property type="entry name" value="RNase_P"/>
    <property type="match status" value="1"/>
</dbReference>
<name>A0A2N6TK30_9CORY</name>
<reference evidence="8 11" key="2">
    <citation type="submission" date="2019-07" db="EMBL/GenBank/DDBJ databases">
        <title>Draft genome of C. aurimucosum strain 332.</title>
        <authorList>
            <person name="Pacheco L.G.C."/>
            <person name="Aguiar E.R.G.R."/>
            <person name="Barberis C.M."/>
            <person name="Almuzara M.N."/>
            <person name="Traglia G.M."/>
            <person name="Santos C.S."/>
            <person name="Vay C.A."/>
            <person name="Rocha D.J.P.G."/>
        </authorList>
    </citation>
    <scope>NUCLEOTIDE SEQUENCE [LARGE SCALE GENOMIC DNA]</scope>
    <source>
        <strain evidence="8 11">332</strain>
    </source>
</reference>
<comment type="function">
    <text evidence="6">RNaseP catalyzes the removal of the 5'-leader sequence from pre-tRNA to produce the mature 5'-terminus. It can also cleave other RNA substrates such as 4.5S RNA. The protein component plays an auxiliary but essential role in vivo by binding to the 5'-leader sequence and broadening the substrate specificity of the ribozyme.</text>
</comment>
<reference evidence="9 10" key="1">
    <citation type="submission" date="2019-07" db="EMBL/GenBank/DDBJ databases">
        <title>Draft genome of C. aurimucosum strain 15-4290.</title>
        <authorList>
            <person name="Pacheco L.G.C."/>
            <person name="Aguiar E.R.G.R."/>
            <person name="Navas J."/>
            <person name="Santos C.S."/>
            <person name="Rocha D.J.P.G."/>
        </authorList>
    </citation>
    <scope>NUCLEOTIDE SEQUENCE [LARGE SCALE GENOMIC DNA]</scope>
    <source>
        <strain evidence="9 10">15-4290</strain>
    </source>
</reference>
<dbReference type="SUPFAM" id="SSF54211">
    <property type="entry name" value="Ribosomal protein S5 domain 2-like"/>
    <property type="match status" value="1"/>
</dbReference>
<keyword evidence="2 6" id="KW-0540">Nuclease</keyword>
<organism evidence="9 10">
    <name type="scientific">Corynebacterium aurimucosum</name>
    <dbReference type="NCBI Taxonomy" id="169292"/>
    <lineage>
        <taxon>Bacteria</taxon>
        <taxon>Bacillati</taxon>
        <taxon>Actinomycetota</taxon>
        <taxon>Actinomycetes</taxon>
        <taxon>Mycobacteriales</taxon>
        <taxon>Corynebacteriaceae</taxon>
        <taxon>Corynebacterium</taxon>
    </lineage>
</organism>
<keyword evidence="5 6" id="KW-0694">RNA-binding</keyword>
<protein>
    <recommendedName>
        <fullName evidence="6 7">Ribonuclease P protein component</fullName>
        <shortName evidence="6">RNase P protein</shortName>
        <shortName evidence="6">RNaseP protein</shortName>
        <ecNumber evidence="6 7">3.1.26.5</ecNumber>
    </recommendedName>
    <alternativeName>
        <fullName evidence="6">Protein C5</fullName>
    </alternativeName>
</protein>